<dbReference type="EMBL" id="BDCR01000004">
    <property type="protein sequence ID" value="GAT64319.1"/>
    <property type="molecule type" value="Genomic_DNA"/>
</dbReference>
<dbReference type="SMART" id="SM00255">
    <property type="entry name" value="TIR"/>
    <property type="match status" value="1"/>
</dbReference>
<reference evidence="3" key="1">
    <citation type="submission" date="2016-04" db="EMBL/GenBank/DDBJ databases">
        <title>Draft genome sequence of Paludibacter jiangxiensis strain NM7.</title>
        <authorList>
            <person name="Qiu Y."/>
            <person name="Matsuura N."/>
            <person name="Ohashi A."/>
            <person name="Tourlousse M.D."/>
            <person name="Sekiguchi Y."/>
        </authorList>
    </citation>
    <scope>NUCLEOTIDE SEQUENCE [LARGE SCALE GENOMIC DNA]</scope>
    <source>
        <strain evidence="3">NM7</strain>
    </source>
</reference>
<evidence type="ECO:0000259" key="1">
    <source>
        <dbReference type="SMART" id="SM00255"/>
    </source>
</evidence>
<feature type="domain" description="TIR" evidence="1">
    <location>
        <begin position="5"/>
        <end position="157"/>
    </location>
</feature>
<dbReference type="Gene3D" id="3.40.50.10140">
    <property type="entry name" value="Toll/interleukin-1 receptor homology (TIR) domain"/>
    <property type="match status" value="1"/>
</dbReference>
<protein>
    <recommendedName>
        <fullName evidence="1">TIR domain-containing protein</fullName>
    </recommendedName>
</protein>
<dbReference type="RefSeq" id="WP_201787364.1">
    <property type="nucleotide sequence ID" value="NZ_BDCR01000004.1"/>
</dbReference>
<comment type="caution">
    <text evidence="2">The sequence shown here is derived from an EMBL/GenBank/DDBJ whole genome shotgun (WGS) entry which is preliminary data.</text>
</comment>
<proteinExistence type="predicted"/>
<accession>A0A171AV30</accession>
<name>A0A171AV30_9BACT</name>
<dbReference type="InterPro" id="IPR013783">
    <property type="entry name" value="Ig-like_fold"/>
</dbReference>
<dbReference type="SUPFAM" id="SSF49478">
    <property type="entry name" value="Cna protein B-type domain"/>
    <property type="match status" value="1"/>
</dbReference>
<dbReference type="Pfam" id="PF13676">
    <property type="entry name" value="TIR_2"/>
    <property type="match status" value="1"/>
</dbReference>
<keyword evidence="3" id="KW-1185">Reference proteome</keyword>
<evidence type="ECO:0000313" key="2">
    <source>
        <dbReference type="EMBL" id="GAT64319.1"/>
    </source>
</evidence>
<dbReference type="Gene3D" id="2.60.40.10">
    <property type="entry name" value="Immunoglobulins"/>
    <property type="match status" value="1"/>
</dbReference>
<gene>
    <name evidence="2" type="ORF">PJIAN_4869</name>
</gene>
<dbReference type="InterPro" id="IPR000157">
    <property type="entry name" value="TIR_dom"/>
</dbReference>
<evidence type="ECO:0000313" key="3">
    <source>
        <dbReference type="Proteomes" id="UP000076586"/>
    </source>
</evidence>
<dbReference type="InterPro" id="IPR035897">
    <property type="entry name" value="Toll_tir_struct_dom_sf"/>
</dbReference>
<dbReference type="AlphaFoldDB" id="A0A171AV30"/>
<organism evidence="2 3">
    <name type="scientific">Paludibacter jiangxiensis</name>
    <dbReference type="NCBI Taxonomy" id="681398"/>
    <lineage>
        <taxon>Bacteria</taxon>
        <taxon>Pseudomonadati</taxon>
        <taxon>Bacteroidota</taxon>
        <taxon>Bacteroidia</taxon>
        <taxon>Bacteroidales</taxon>
        <taxon>Paludibacteraceae</taxon>
        <taxon>Paludibacter</taxon>
    </lineage>
</organism>
<sequence>MRQTKFDIALSFAGEQREYVDQVANILNQKGISTFYDKFEEANLWGKNLYDYLSDVYMNQARYTIMFISKDYSKKLWPNHERQSMQARAFQESSEYVLPAKFDDTEIPGVLPTTGYISLQNKTPEEFVYIIEKKLIFSGGTIPSENIRSALSTIITIPKTEPKNIRLTVMSDNNPVESAQVCLIADNGTTLNATTDKEGNANFHVVTRRLYSVLVAHPKYSSAILEQFDTTEDLKITLKSVENIGSIICSSTCYINGLQGRLNPILDSPRRYFYADNIAIEGGKEQPVMFELNKPVQVEDCNGVIMNLIFRFMRARMSLIDYVKPIFE</sequence>
<dbReference type="Proteomes" id="UP000076586">
    <property type="component" value="Unassembled WGS sequence"/>
</dbReference>
<dbReference type="SUPFAM" id="SSF52200">
    <property type="entry name" value="Toll/Interleukin receptor TIR domain"/>
    <property type="match status" value="1"/>
</dbReference>
<dbReference type="GO" id="GO:0007165">
    <property type="term" value="P:signal transduction"/>
    <property type="evidence" value="ECO:0007669"/>
    <property type="project" value="InterPro"/>
</dbReference>
<reference evidence="3" key="2">
    <citation type="journal article" date="2017" name="Genome Announc.">
        <title>Draft genome sequence of Paludibacter jiangxiensis NM7(T), a propionate-producing fermentative bacterium.</title>
        <authorList>
            <person name="Qiu Y.-L."/>
            <person name="Tourlousse D.M."/>
            <person name="Matsuura N."/>
            <person name="Ohashi A."/>
            <person name="Sekiguchi Y."/>
        </authorList>
    </citation>
    <scope>NUCLEOTIDE SEQUENCE [LARGE SCALE GENOMIC DNA]</scope>
    <source>
        <strain evidence="3">NM7</strain>
    </source>
</reference>